<feature type="compositionally biased region" description="Basic and acidic residues" evidence="1">
    <location>
        <begin position="87"/>
        <end position="107"/>
    </location>
</feature>
<organism evidence="2 3">
    <name type="scientific">Lithohypha guttulata</name>
    <dbReference type="NCBI Taxonomy" id="1690604"/>
    <lineage>
        <taxon>Eukaryota</taxon>
        <taxon>Fungi</taxon>
        <taxon>Dikarya</taxon>
        <taxon>Ascomycota</taxon>
        <taxon>Pezizomycotina</taxon>
        <taxon>Eurotiomycetes</taxon>
        <taxon>Chaetothyriomycetidae</taxon>
        <taxon>Chaetothyriales</taxon>
        <taxon>Trichomeriaceae</taxon>
        <taxon>Lithohypha</taxon>
    </lineage>
</organism>
<keyword evidence="3" id="KW-1185">Reference proteome</keyword>
<dbReference type="AlphaFoldDB" id="A0AAN7STR1"/>
<reference evidence="2 3" key="1">
    <citation type="submission" date="2023-08" db="EMBL/GenBank/DDBJ databases">
        <title>Black Yeasts Isolated from many extreme environments.</title>
        <authorList>
            <person name="Coleine C."/>
            <person name="Stajich J.E."/>
            <person name="Selbmann L."/>
        </authorList>
    </citation>
    <scope>NUCLEOTIDE SEQUENCE [LARGE SCALE GENOMIC DNA]</scope>
    <source>
        <strain evidence="2 3">CCFEE 5910</strain>
    </source>
</reference>
<feature type="compositionally biased region" description="Low complexity" evidence="1">
    <location>
        <begin position="758"/>
        <end position="778"/>
    </location>
</feature>
<evidence type="ECO:0000313" key="2">
    <source>
        <dbReference type="EMBL" id="KAK5081263.1"/>
    </source>
</evidence>
<feature type="compositionally biased region" description="Polar residues" evidence="1">
    <location>
        <begin position="75"/>
        <end position="86"/>
    </location>
</feature>
<gene>
    <name evidence="2" type="ORF">LTR05_008057</name>
</gene>
<dbReference type="Proteomes" id="UP001309876">
    <property type="component" value="Unassembled WGS sequence"/>
</dbReference>
<feature type="region of interest" description="Disordered" evidence="1">
    <location>
        <begin position="433"/>
        <end position="460"/>
    </location>
</feature>
<protein>
    <submittedName>
        <fullName evidence="2">Uncharacterized protein</fullName>
    </submittedName>
</protein>
<comment type="caution">
    <text evidence="2">The sequence shown here is derived from an EMBL/GenBank/DDBJ whole genome shotgun (WGS) entry which is preliminary data.</text>
</comment>
<feature type="region of interest" description="Disordered" evidence="1">
    <location>
        <begin position="287"/>
        <end position="328"/>
    </location>
</feature>
<evidence type="ECO:0000256" key="1">
    <source>
        <dbReference type="SAM" id="MobiDB-lite"/>
    </source>
</evidence>
<feature type="region of interest" description="Disordered" evidence="1">
    <location>
        <begin position="205"/>
        <end position="238"/>
    </location>
</feature>
<feature type="region of interest" description="Disordered" evidence="1">
    <location>
        <begin position="520"/>
        <end position="571"/>
    </location>
</feature>
<accession>A0AAN7STR1</accession>
<proteinExistence type="predicted"/>
<evidence type="ECO:0000313" key="3">
    <source>
        <dbReference type="Proteomes" id="UP001309876"/>
    </source>
</evidence>
<dbReference type="EMBL" id="JAVRRJ010000010">
    <property type="protein sequence ID" value="KAK5081263.1"/>
    <property type="molecule type" value="Genomic_DNA"/>
</dbReference>
<feature type="region of interest" description="Disordered" evidence="1">
    <location>
        <begin position="586"/>
        <end position="829"/>
    </location>
</feature>
<sequence>MTESNSEKALLASPSIFSSRPSILPRVQTPLRDHVLSPSKRRTPSQRLSPSKLQSQSNPSRSPLRSPRKSPGKSTFQTMPKVSFTPQREKQRPRAWERRPATPYVPRDDKQKIWKRVPLGEISHDANRVMSRREQETKQDYARVVKKLKIQLDSSEDKENLSIAVGAKFADEENSHAERRRQGRDFAAGDKEDMIEREIPFLQNLEQQEDEEAEPAVTDERDEWQQTQDNNPIVTTSNSELDLIPLRGGDYQESPDTMAEAPNEEILDTVQHSPEDIPNLDLPAYSAENENENEVHTKSQDNNIVDGPSSETDREMDELDENRSSSPPTILAENVTIDELEALDLPKMKELQMEPLPEHVKQTEEARVQDILDRQEKVPRRISDDEATFLRNFMSRIRAGKAARKAETDGNMIRSLIDASEALNNLQETTLPAKEHHASELEPSPEETGPEPTSPLRRSKRVVTNIPRLQIRLKRASGNEFIFQAKKAPSNANMSVVTRTNTMKNKGTAANVRARLEQLKTEETEEANTQAGSTLESNHERAEDAIEEIKANRKRTSMTAGEGATRPRKVLRWDDENLERYQEAEQFQSGVLDDIEDSSQESTGHKDEAPSKYVKLTLKMSGPAEEGDTAGLQNIDATAQDLEPNTATFTSETKDEEESVSSQTKVRKTRRGFVGSVNGTPAPKRSRRLMVDNEDGAGTNPVEAEPNAVAKLSEQDLLAIPAEEPASATTNTATKNPTTSSTSATAKSRVPMPKTRRSAAAATSIGTAIPTTTPSSTALPRLIKGGSTAVSKEKYVGRTGMTSTSGEADKGIGNAKGDLPGRRKLRIRP</sequence>
<feature type="compositionally biased region" description="Polar residues" evidence="1">
    <location>
        <begin position="527"/>
        <end position="536"/>
    </location>
</feature>
<feature type="compositionally biased region" description="Polar residues" evidence="1">
    <location>
        <begin position="225"/>
        <end position="238"/>
    </location>
</feature>
<feature type="compositionally biased region" description="Low complexity" evidence="1">
    <location>
        <begin position="53"/>
        <end position="65"/>
    </location>
</feature>
<feature type="region of interest" description="Disordered" evidence="1">
    <location>
        <begin position="172"/>
        <end position="191"/>
    </location>
</feature>
<feature type="region of interest" description="Disordered" evidence="1">
    <location>
        <begin position="1"/>
        <end position="107"/>
    </location>
</feature>
<name>A0AAN7STR1_9EURO</name>
<feature type="compositionally biased region" description="Basic and acidic residues" evidence="1">
    <location>
        <begin position="537"/>
        <end position="551"/>
    </location>
</feature>
<feature type="compositionally biased region" description="Polar residues" evidence="1">
    <location>
        <begin position="631"/>
        <end position="651"/>
    </location>
</feature>
<feature type="compositionally biased region" description="Low complexity" evidence="1">
    <location>
        <begin position="725"/>
        <end position="748"/>
    </location>
</feature>